<organism evidence="7 8">
    <name type="scientific">Nocardiopsis rhodophaea</name>
    <dbReference type="NCBI Taxonomy" id="280238"/>
    <lineage>
        <taxon>Bacteria</taxon>
        <taxon>Bacillati</taxon>
        <taxon>Actinomycetota</taxon>
        <taxon>Actinomycetes</taxon>
        <taxon>Streptosporangiales</taxon>
        <taxon>Nocardiopsidaceae</taxon>
        <taxon>Nocardiopsis</taxon>
    </lineage>
</organism>
<evidence type="ECO:0000256" key="1">
    <source>
        <dbReference type="ARBA" id="ARBA00010641"/>
    </source>
</evidence>
<protein>
    <submittedName>
        <fullName evidence="7">Sigma-70 family RNA polymerase sigma factor</fullName>
    </submittedName>
</protein>
<proteinExistence type="inferred from homology"/>
<reference evidence="7 8" key="1">
    <citation type="journal article" date="2019" name="Int. J. Syst. Evol. Microbiol.">
        <title>The Global Catalogue of Microorganisms (GCM) 10K type strain sequencing project: providing services to taxonomists for standard genome sequencing and annotation.</title>
        <authorList>
            <consortium name="The Broad Institute Genomics Platform"/>
            <consortium name="The Broad Institute Genome Sequencing Center for Infectious Disease"/>
            <person name="Wu L."/>
            <person name="Ma J."/>
        </authorList>
    </citation>
    <scope>NUCLEOTIDE SEQUENCE [LARGE SCALE GENOMIC DNA]</scope>
    <source>
        <strain evidence="7 8">JCM 15313</strain>
    </source>
</reference>
<evidence type="ECO:0000256" key="3">
    <source>
        <dbReference type="ARBA" id="ARBA00023082"/>
    </source>
</evidence>
<dbReference type="PANTHER" id="PTHR47756">
    <property type="entry name" value="BLL6612 PROTEIN-RELATED"/>
    <property type="match status" value="1"/>
</dbReference>
<dbReference type="InterPro" id="IPR046531">
    <property type="entry name" value="DUF6596"/>
</dbReference>
<evidence type="ECO:0000313" key="8">
    <source>
        <dbReference type="Proteomes" id="UP001501585"/>
    </source>
</evidence>
<evidence type="ECO:0000256" key="2">
    <source>
        <dbReference type="ARBA" id="ARBA00023015"/>
    </source>
</evidence>
<evidence type="ECO:0000259" key="5">
    <source>
        <dbReference type="Pfam" id="PF08281"/>
    </source>
</evidence>
<evidence type="ECO:0000313" key="7">
    <source>
        <dbReference type="EMBL" id="GAA1985881.1"/>
    </source>
</evidence>
<dbReference type="InterPro" id="IPR036388">
    <property type="entry name" value="WH-like_DNA-bd_sf"/>
</dbReference>
<comment type="caution">
    <text evidence="7">The sequence shown here is derived from an EMBL/GenBank/DDBJ whole genome shotgun (WGS) entry which is preliminary data.</text>
</comment>
<feature type="domain" description="DUF6596" evidence="6">
    <location>
        <begin position="137"/>
        <end position="237"/>
    </location>
</feature>
<keyword evidence="2" id="KW-0805">Transcription regulation</keyword>
<dbReference type="PANTHER" id="PTHR47756:SF2">
    <property type="entry name" value="BLL6612 PROTEIN"/>
    <property type="match status" value="1"/>
</dbReference>
<dbReference type="Gene3D" id="1.25.40.10">
    <property type="entry name" value="Tetratricopeptide repeat domain"/>
    <property type="match status" value="1"/>
</dbReference>
<comment type="similarity">
    <text evidence="1">Belongs to the sigma-70 factor family. ECF subfamily.</text>
</comment>
<dbReference type="InterPro" id="IPR013249">
    <property type="entry name" value="RNA_pol_sigma70_r4_t2"/>
</dbReference>
<gene>
    <name evidence="7" type="ORF">GCM10009799_09170</name>
</gene>
<dbReference type="SUPFAM" id="SSF88659">
    <property type="entry name" value="Sigma3 and sigma4 domains of RNA polymerase sigma factors"/>
    <property type="match status" value="1"/>
</dbReference>
<keyword evidence="4" id="KW-0804">Transcription</keyword>
<dbReference type="Proteomes" id="UP001501585">
    <property type="component" value="Unassembled WGS sequence"/>
</dbReference>
<name>A0ABN2SG71_9ACTN</name>
<keyword evidence="3" id="KW-0731">Sigma factor</keyword>
<dbReference type="Gene3D" id="1.10.10.10">
    <property type="entry name" value="Winged helix-like DNA-binding domain superfamily/Winged helix DNA-binding domain"/>
    <property type="match status" value="1"/>
</dbReference>
<dbReference type="Pfam" id="PF20239">
    <property type="entry name" value="DUF6596"/>
    <property type="match status" value="1"/>
</dbReference>
<sequence>MSHWPVEGVPDNPAAWLLTAARRRALDRLRRDATAARKLPLLVKEDAVHDVYDVEDASGIPDERLKLIFTCCHPAMSMEARVALTLRFVAGLRTPEIARLFLVSEPTMAARLTRAKKRLSAAGIPFGVPERHELGRRRDDVLAVVYLIFTEGYAATSGDRLIRRELADEAIRLGRLLVELLPEDSEVVALLALMVLHHARRSSRLDSEGRIVLLDDQDRGLWHWSEIDEGMELLARAGRLAGPPGPYLLQAAIAGAHGQARDAADTDWPTIAKLYARLEELTGSAVVRLNRAVAVARVSGPESALELLEGLDAALPRHHMLPAVRADLLRRLDRREEALAAYSRALELVGTDPERDFLLAMRARC</sequence>
<dbReference type="SUPFAM" id="SSF48452">
    <property type="entry name" value="TPR-like"/>
    <property type="match status" value="1"/>
</dbReference>
<evidence type="ECO:0000259" key="6">
    <source>
        <dbReference type="Pfam" id="PF20239"/>
    </source>
</evidence>
<dbReference type="InterPro" id="IPR011990">
    <property type="entry name" value="TPR-like_helical_dom_sf"/>
</dbReference>
<accession>A0ABN2SG71</accession>
<evidence type="ECO:0000256" key="4">
    <source>
        <dbReference type="ARBA" id="ARBA00023163"/>
    </source>
</evidence>
<keyword evidence="8" id="KW-1185">Reference proteome</keyword>
<dbReference type="Pfam" id="PF08281">
    <property type="entry name" value="Sigma70_r4_2"/>
    <property type="match status" value="1"/>
</dbReference>
<feature type="domain" description="RNA polymerase sigma factor 70 region 4 type 2" evidence="5">
    <location>
        <begin position="69"/>
        <end position="119"/>
    </location>
</feature>
<dbReference type="EMBL" id="BAAAPC010000003">
    <property type="protein sequence ID" value="GAA1985881.1"/>
    <property type="molecule type" value="Genomic_DNA"/>
</dbReference>
<dbReference type="InterPro" id="IPR013324">
    <property type="entry name" value="RNA_pol_sigma_r3/r4-like"/>
</dbReference>